<protein>
    <submittedName>
        <fullName evidence="2">Uncharacterized protein</fullName>
    </submittedName>
</protein>
<comment type="caution">
    <text evidence="2">The sequence shown here is derived from an EMBL/GenBank/DDBJ whole genome shotgun (WGS) entry which is preliminary data.</text>
</comment>
<dbReference type="EMBL" id="JADNRY010000220">
    <property type="protein sequence ID" value="KAF9060943.1"/>
    <property type="molecule type" value="Genomic_DNA"/>
</dbReference>
<name>A0A9P5PCI2_9AGAR</name>
<feature type="transmembrane region" description="Helical" evidence="1">
    <location>
        <begin position="308"/>
        <end position="330"/>
    </location>
</feature>
<keyword evidence="1" id="KW-0472">Membrane</keyword>
<accession>A0A9P5PCI2</accession>
<keyword evidence="3" id="KW-1185">Reference proteome</keyword>
<dbReference type="Gene3D" id="2.60.120.260">
    <property type="entry name" value="Galactose-binding domain-like"/>
    <property type="match status" value="1"/>
</dbReference>
<reference evidence="2" key="1">
    <citation type="submission" date="2020-11" db="EMBL/GenBank/DDBJ databases">
        <authorList>
            <consortium name="DOE Joint Genome Institute"/>
            <person name="Ahrendt S."/>
            <person name="Riley R."/>
            <person name="Andreopoulos W."/>
            <person name="Labutti K."/>
            <person name="Pangilinan J."/>
            <person name="Ruiz-Duenas F.J."/>
            <person name="Barrasa J.M."/>
            <person name="Sanchez-Garcia M."/>
            <person name="Camarero S."/>
            <person name="Miyauchi S."/>
            <person name="Serrano A."/>
            <person name="Linde D."/>
            <person name="Babiker R."/>
            <person name="Drula E."/>
            <person name="Ayuso-Fernandez I."/>
            <person name="Pacheco R."/>
            <person name="Padilla G."/>
            <person name="Ferreira P."/>
            <person name="Barriuso J."/>
            <person name="Kellner H."/>
            <person name="Castanera R."/>
            <person name="Alfaro M."/>
            <person name="Ramirez L."/>
            <person name="Pisabarro A.G."/>
            <person name="Kuo A."/>
            <person name="Tritt A."/>
            <person name="Lipzen A."/>
            <person name="He G."/>
            <person name="Yan M."/>
            <person name="Ng V."/>
            <person name="Cullen D."/>
            <person name="Martin F."/>
            <person name="Rosso M.-N."/>
            <person name="Henrissat B."/>
            <person name="Hibbett D."/>
            <person name="Martinez A.T."/>
            <person name="Grigoriev I.V."/>
        </authorList>
    </citation>
    <scope>NUCLEOTIDE SEQUENCE</scope>
    <source>
        <strain evidence="2">AH 40177</strain>
    </source>
</reference>
<gene>
    <name evidence="2" type="ORF">BDP27DRAFT_1490855</name>
</gene>
<evidence type="ECO:0000313" key="3">
    <source>
        <dbReference type="Proteomes" id="UP000772434"/>
    </source>
</evidence>
<keyword evidence="1" id="KW-1133">Transmembrane helix</keyword>
<dbReference type="Proteomes" id="UP000772434">
    <property type="component" value="Unassembled WGS sequence"/>
</dbReference>
<dbReference type="AlphaFoldDB" id="A0A9P5PCI2"/>
<dbReference type="OrthoDB" id="2756615at2759"/>
<evidence type="ECO:0000256" key="1">
    <source>
        <dbReference type="SAM" id="Phobius"/>
    </source>
</evidence>
<sequence>MSFSAPPTSQADVWLLLDNIQVSAFTGGDWITATVGPWVGNSSISSSTPGNIAFSFQGTAISFKGNTPSSRFSPTWFLASIDSNTPYNVSFPDAGPTQIYTQWYQTPILIDGLHTINLSRIAVGFDYAIITPGPTTPLSGSTIVVDDRNSEVTYNGNGWVIDVNELDFGEDMIGGLPMGNTTHRTSSVGDGFEFQFAGDSIALYGFFEWTSTGSISIDFTLDNETTPSSLFLHGGAPISQFITSYQFFSADNIDAGNHTLLMNVTAAFGNQSFVFDYLTYTPSFSLLESKPNFTSPSSISLTRHKNGAIAGGIVGGLVGLTIFVALTLVYRRGRKLARLIYSTSRLSIQRLVVH</sequence>
<evidence type="ECO:0000313" key="2">
    <source>
        <dbReference type="EMBL" id="KAF9060943.1"/>
    </source>
</evidence>
<proteinExistence type="predicted"/>
<keyword evidence="1" id="KW-0812">Transmembrane</keyword>
<organism evidence="2 3">
    <name type="scientific">Rhodocollybia butyracea</name>
    <dbReference type="NCBI Taxonomy" id="206335"/>
    <lineage>
        <taxon>Eukaryota</taxon>
        <taxon>Fungi</taxon>
        <taxon>Dikarya</taxon>
        <taxon>Basidiomycota</taxon>
        <taxon>Agaricomycotina</taxon>
        <taxon>Agaricomycetes</taxon>
        <taxon>Agaricomycetidae</taxon>
        <taxon>Agaricales</taxon>
        <taxon>Marasmiineae</taxon>
        <taxon>Omphalotaceae</taxon>
        <taxon>Rhodocollybia</taxon>
    </lineage>
</organism>